<protein>
    <submittedName>
        <fullName evidence="5">Putative small heat shock protein HSP20</fullName>
    </submittedName>
</protein>
<sequence>MNQANIFCGLVSKFFPSGLGNALMQATKNINNLFDTMNITPWSLSGHIKEKDEHYKLRYNMPGIAKEDVKITIDNGLLRIKGEHKEENEENGDDYWSLSTYGYYNSSIVLPNDAKVDEIKAELKDGVLIVTIPRTEKPKKDVKQVIVH</sequence>
<dbReference type="InterPro" id="IPR044587">
    <property type="entry name" value="HSP21-like"/>
</dbReference>
<proteinExistence type="inferred from homology"/>
<evidence type="ECO:0000256" key="1">
    <source>
        <dbReference type="ARBA" id="ARBA00023016"/>
    </source>
</evidence>
<dbReference type="SUPFAM" id="SSF49764">
    <property type="entry name" value="HSP20-like chaperones"/>
    <property type="match status" value="1"/>
</dbReference>
<dbReference type="OrthoDB" id="1431247at2759"/>
<comment type="caution">
    <text evidence="5">The sequence shown here is derived from an EMBL/GenBank/DDBJ whole genome shotgun (WGS) entry which is preliminary data.</text>
</comment>
<dbReference type="Proteomes" id="UP000447434">
    <property type="component" value="Chromosome 25"/>
</dbReference>
<dbReference type="Pfam" id="PF00011">
    <property type="entry name" value="HSP20"/>
    <property type="match status" value="1"/>
</dbReference>
<keyword evidence="6" id="KW-1185">Reference proteome</keyword>
<name>A0A6A4ND32_LUPAL</name>
<evidence type="ECO:0000256" key="2">
    <source>
        <dbReference type="PROSITE-ProRule" id="PRU00285"/>
    </source>
</evidence>
<comment type="similarity">
    <text evidence="2 3">Belongs to the small heat shock protein (HSP20) family.</text>
</comment>
<keyword evidence="1 5" id="KW-0346">Stress response</keyword>
<dbReference type="CDD" id="cd06464">
    <property type="entry name" value="ACD_sHsps-like"/>
    <property type="match status" value="1"/>
</dbReference>
<dbReference type="Gene3D" id="2.60.40.790">
    <property type="match status" value="1"/>
</dbReference>
<accession>A0A6A4ND32</accession>
<dbReference type="GO" id="GO:0009408">
    <property type="term" value="P:response to heat"/>
    <property type="evidence" value="ECO:0007669"/>
    <property type="project" value="InterPro"/>
</dbReference>
<gene>
    <name evidence="5" type="ORF">Lalb_Chr25g0279361</name>
</gene>
<evidence type="ECO:0000313" key="5">
    <source>
        <dbReference type="EMBL" id="KAE9584558.1"/>
    </source>
</evidence>
<feature type="domain" description="SHSP" evidence="4">
    <location>
        <begin position="33"/>
        <end position="148"/>
    </location>
</feature>
<dbReference type="PANTHER" id="PTHR46733">
    <property type="entry name" value="26.5 KDA HEAT SHOCK PROTEIN, MITOCHONDRIAL"/>
    <property type="match status" value="1"/>
</dbReference>
<dbReference type="EMBL" id="WOCE01000025">
    <property type="protein sequence ID" value="KAE9584558.1"/>
    <property type="molecule type" value="Genomic_DNA"/>
</dbReference>
<dbReference type="PANTHER" id="PTHR46733:SF3">
    <property type="entry name" value="26.5 KDA HEAT SHOCK PROTEIN, MITOCHONDRIAL"/>
    <property type="match status" value="1"/>
</dbReference>
<dbReference type="InterPro" id="IPR002068">
    <property type="entry name" value="A-crystallin/Hsp20_dom"/>
</dbReference>
<organism evidence="5 6">
    <name type="scientific">Lupinus albus</name>
    <name type="common">White lupine</name>
    <name type="synonym">Lupinus termis</name>
    <dbReference type="NCBI Taxonomy" id="3870"/>
    <lineage>
        <taxon>Eukaryota</taxon>
        <taxon>Viridiplantae</taxon>
        <taxon>Streptophyta</taxon>
        <taxon>Embryophyta</taxon>
        <taxon>Tracheophyta</taxon>
        <taxon>Spermatophyta</taxon>
        <taxon>Magnoliopsida</taxon>
        <taxon>eudicotyledons</taxon>
        <taxon>Gunneridae</taxon>
        <taxon>Pentapetalae</taxon>
        <taxon>rosids</taxon>
        <taxon>fabids</taxon>
        <taxon>Fabales</taxon>
        <taxon>Fabaceae</taxon>
        <taxon>Papilionoideae</taxon>
        <taxon>50 kb inversion clade</taxon>
        <taxon>genistoids sensu lato</taxon>
        <taxon>core genistoids</taxon>
        <taxon>Genisteae</taxon>
        <taxon>Lupinus</taxon>
    </lineage>
</organism>
<dbReference type="PROSITE" id="PS01031">
    <property type="entry name" value="SHSP"/>
    <property type="match status" value="1"/>
</dbReference>
<evidence type="ECO:0000256" key="3">
    <source>
        <dbReference type="RuleBase" id="RU003616"/>
    </source>
</evidence>
<dbReference type="InterPro" id="IPR008978">
    <property type="entry name" value="HSP20-like_chaperone"/>
</dbReference>
<evidence type="ECO:0000259" key="4">
    <source>
        <dbReference type="PROSITE" id="PS01031"/>
    </source>
</evidence>
<reference evidence="6" key="1">
    <citation type="journal article" date="2020" name="Nat. Commun.">
        <title>Genome sequence of the cluster root forming white lupin.</title>
        <authorList>
            <person name="Hufnagel B."/>
            <person name="Marques A."/>
            <person name="Soriano A."/>
            <person name="Marques L."/>
            <person name="Divol F."/>
            <person name="Doumas P."/>
            <person name="Sallet E."/>
            <person name="Mancinotti D."/>
            <person name="Carrere S."/>
            <person name="Marande W."/>
            <person name="Arribat S."/>
            <person name="Keller J."/>
            <person name="Huneau C."/>
            <person name="Blein T."/>
            <person name="Aime D."/>
            <person name="Laguerre M."/>
            <person name="Taylor J."/>
            <person name="Schubert V."/>
            <person name="Nelson M."/>
            <person name="Geu-Flores F."/>
            <person name="Crespi M."/>
            <person name="Gallardo-Guerrero K."/>
            <person name="Delaux P.-M."/>
            <person name="Salse J."/>
            <person name="Berges H."/>
            <person name="Guyot R."/>
            <person name="Gouzy J."/>
            <person name="Peret B."/>
        </authorList>
    </citation>
    <scope>NUCLEOTIDE SEQUENCE [LARGE SCALE GENOMIC DNA]</scope>
    <source>
        <strain evidence="6">cv. Amiga</strain>
    </source>
</reference>
<evidence type="ECO:0000313" key="6">
    <source>
        <dbReference type="Proteomes" id="UP000447434"/>
    </source>
</evidence>
<dbReference type="AlphaFoldDB" id="A0A6A4ND32"/>